<organism evidence="3 4">
    <name type="scientific">Desulfotruncus arcticus DSM 17038</name>
    <dbReference type="NCBI Taxonomy" id="1121424"/>
    <lineage>
        <taxon>Bacteria</taxon>
        <taxon>Bacillati</taxon>
        <taxon>Bacillota</taxon>
        <taxon>Clostridia</taxon>
        <taxon>Eubacteriales</taxon>
        <taxon>Desulfallaceae</taxon>
        <taxon>Desulfotruncus</taxon>
    </lineage>
</organism>
<dbReference type="InterPro" id="IPR001119">
    <property type="entry name" value="SLH_dom"/>
</dbReference>
<feature type="domain" description="SLH" evidence="2">
    <location>
        <begin position="455"/>
        <end position="514"/>
    </location>
</feature>
<keyword evidence="1" id="KW-0677">Repeat</keyword>
<dbReference type="AlphaFoldDB" id="A0A1I2X3U0"/>
<sequence>MKTLSKYIYYKCYRMGAMTVTSKKIILIPALLIFFFCSAITPALALDIYWKPANDENATYSQRPYANTNRVDIQVNVKKAKTVEVNNEEAIQIGSTDSELWLFRDYLLKPGENTIKVKVEKRSSSKKDKDSDTETDDLTITVMETPASGSFRYFESPGSKLTAFDKSIGLKLPKDTAVIDSQGRAAFDQSVSIQINTPPTNLAPYYLPLSPLYSIHSASSAYYLSNAGELTLKYDTSTGNADTDMITVLYAPPNYQTSLLQLKMMQKINSYNHTADSVTVPFNKFGFGHYLVARVISDFNDFSLNKTGGLDLSWARPYVMALWTKGVMNPLEKYPDGSYVPDNYFGLTDKSGKKELPVTRIEFISMLGRGLRLPFSASVAQTHIFSDMQDLGVSDVQYLEAALKEGWIPNSLTINEKLYFHPNDPLTREDACAFMARAAGFSLVSQDQATQTLKAYYPSDYNSADNWNRPHLLACIQNGLITTTNKGYLEPNKQITRAEAAQMIYSLMQKNGYL</sequence>
<feature type="domain" description="SLH" evidence="2">
    <location>
        <begin position="382"/>
        <end position="449"/>
    </location>
</feature>
<protein>
    <submittedName>
        <fullName evidence="3">S-layer homology domain-containing protein</fullName>
    </submittedName>
</protein>
<dbReference type="STRING" id="341036.SAMN05660649_03709"/>
<dbReference type="Proteomes" id="UP000199337">
    <property type="component" value="Unassembled WGS sequence"/>
</dbReference>
<feature type="domain" description="SLH" evidence="2">
    <location>
        <begin position="302"/>
        <end position="381"/>
    </location>
</feature>
<evidence type="ECO:0000256" key="1">
    <source>
        <dbReference type="ARBA" id="ARBA00022737"/>
    </source>
</evidence>
<keyword evidence="4" id="KW-1185">Reference proteome</keyword>
<proteinExistence type="predicted"/>
<reference evidence="4" key="1">
    <citation type="submission" date="2016-10" db="EMBL/GenBank/DDBJ databases">
        <authorList>
            <person name="Varghese N."/>
            <person name="Submissions S."/>
        </authorList>
    </citation>
    <scope>NUCLEOTIDE SEQUENCE [LARGE SCALE GENOMIC DNA]</scope>
    <source>
        <strain evidence="4">DSM 17038</strain>
    </source>
</reference>
<dbReference type="PROSITE" id="PS51272">
    <property type="entry name" value="SLH"/>
    <property type="match status" value="3"/>
</dbReference>
<name>A0A1I2X3U0_9FIRM</name>
<accession>A0A1I2X3U0</accession>
<gene>
    <name evidence="3" type="ORF">SAMN05660649_03709</name>
</gene>
<evidence type="ECO:0000313" key="3">
    <source>
        <dbReference type="EMBL" id="SFH06611.1"/>
    </source>
</evidence>
<evidence type="ECO:0000259" key="2">
    <source>
        <dbReference type="PROSITE" id="PS51272"/>
    </source>
</evidence>
<dbReference type="Pfam" id="PF00395">
    <property type="entry name" value="SLH"/>
    <property type="match status" value="1"/>
</dbReference>
<dbReference type="EMBL" id="FOOX01000015">
    <property type="protein sequence ID" value="SFH06611.1"/>
    <property type="molecule type" value="Genomic_DNA"/>
</dbReference>
<evidence type="ECO:0000313" key="4">
    <source>
        <dbReference type="Proteomes" id="UP000199337"/>
    </source>
</evidence>